<dbReference type="Proteomes" id="UP000594454">
    <property type="component" value="Chromosome 4"/>
</dbReference>
<keyword evidence="5 8" id="KW-0812">Transmembrane</keyword>
<evidence type="ECO:0000259" key="9">
    <source>
        <dbReference type="PROSITE" id="PS50850"/>
    </source>
</evidence>
<gene>
    <name evidence="10" type="ORF">HERILL_LOCUS11260</name>
</gene>
<proteinExistence type="predicted"/>
<feature type="domain" description="Major facilitator superfamily (MFS) profile" evidence="9">
    <location>
        <begin position="1"/>
        <end position="456"/>
    </location>
</feature>
<dbReference type="GO" id="GO:0005886">
    <property type="term" value="C:plasma membrane"/>
    <property type="evidence" value="ECO:0007669"/>
    <property type="project" value="UniProtKB-SubCell"/>
</dbReference>
<evidence type="ECO:0000256" key="1">
    <source>
        <dbReference type="ARBA" id="ARBA00004651"/>
    </source>
</evidence>
<dbReference type="OrthoDB" id="8120565at2759"/>
<sequence>MVSLQVNGDFYRKYKFQILATFAVSIVTFTHGNANSWSATAIPLLQSENTPILTGPITMEEASWIGSLASFGGIAGNFIGAILINLIGQKKVLMLMFIPHMILWLTLIFGNLVWHLYLARTVSGMAGGMLYLAIPTYIADIADNKIRGRLGSAFMFTINGGMLSGYMLGAYVSYGLFPQILFGFSVVYFLVLFRLPETPQFLIKKKRYEDAEKSLSFYRNVKQATKEEKDEFDEYLKNLTKTIEGSDESEQSNLSFRDFLEPAAVKGIAIGLGLLALNQFSGLYAVTLYTSTIFQLSGSSLDPNTSTVIFGAVQLVGTCIAAALVDHAGRRILLIVSCLGAALGSCGLAIFSYLSQTQDLSHLSWIAVASLSFFILLGSFGLVPVPYIVLTEILPQKVKAAAVIFCITMLSIIGFAVVKCYPVLMEKIALHGVMWISSALTTIGAVAIYFFLPETKGKRLEKSDNVA</sequence>
<evidence type="ECO:0000256" key="5">
    <source>
        <dbReference type="ARBA" id="ARBA00022692"/>
    </source>
</evidence>
<keyword evidence="11" id="KW-1185">Reference proteome</keyword>
<dbReference type="FunCoup" id="A0A7R8UX06">
    <property type="interactions" value="10"/>
</dbReference>
<dbReference type="InterPro" id="IPR050549">
    <property type="entry name" value="MFS_Trehalose_Transporter"/>
</dbReference>
<dbReference type="FunFam" id="1.20.1250.20:FF:000218">
    <property type="entry name" value="facilitated trehalose transporter Tret1"/>
    <property type="match status" value="1"/>
</dbReference>
<evidence type="ECO:0000313" key="10">
    <source>
        <dbReference type="EMBL" id="CAD7088657.1"/>
    </source>
</evidence>
<feature type="transmembrane region" description="Helical" evidence="8">
    <location>
        <begin position="65"/>
        <end position="86"/>
    </location>
</feature>
<evidence type="ECO:0000256" key="8">
    <source>
        <dbReference type="SAM" id="Phobius"/>
    </source>
</evidence>
<keyword evidence="2" id="KW-0813">Transport</keyword>
<keyword evidence="6 8" id="KW-1133">Transmembrane helix</keyword>
<organism evidence="10 11">
    <name type="scientific">Hermetia illucens</name>
    <name type="common">Black soldier fly</name>
    <dbReference type="NCBI Taxonomy" id="343691"/>
    <lineage>
        <taxon>Eukaryota</taxon>
        <taxon>Metazoa</taxon>
        <taxon>Ecdysozoa</taxon>
        <taxon>Arthropoda</taxon>
        <taxon>Hexapoda</taxon>
        <taxon>Insecta</taxon>
        <taxon>Pterygota</taxon>
        <taxon>Neoptera</taxon>
        <taxon>Endopterygota</taxon>
        <taxon>Diptera</taxon>
        <taxon>Brachycera</taxon>
        <taxon>Stratiomyomorpha</taxon>
        <taxon>Stratiomyidae</taxon>
        <taxon>Hermetiinae</taxon>
        <taxon>Hermetia</taxon>
    </lineage>
</organism>
<dbReference type="InterPro" id="IPR005828">
    <property type="entry name" value="MFS_sugar_transport-like"/>
</dbReference>
<keyword evidence="3" id="KW-1003">Cell membrane</keyword>
<feature type="transmembrane region" description="Helical" evidence="8">
    <location>
        <begin position="332"/>
        <end position="354"/>
    </location>
</feature>
<reference evidence="10 11" key="1">
    <citation type="submission" date="2020-11" db="EMBL/GenBank/DDBJ databases">
        <authorList>
            <person name="Wallbank WR R."/>
            <person name="Pardo Diaz C."/>
            <person name="Kozak K."/>
            <person name="Martin S."/>
            <person name="Jiggins C."/>
            <person name="Moest M."/>
            <person name="Warren A I."/>
            <person name="Generalovic N T."/>
            <person name="Byers J.R.P. K."/>
            <person name="Montejo-Kovacevich G."/>
            <person name="Yen C E."/>
        </authorList>
    </citation>
    <scope>NUCLEOTIDE SEQUENCE [LARGE SCALE GENOMIC DNA]</scope>
</reference>
<keyword evidence="7 8" id="KW-0472">Membrane</keyword>
<dbReference type="Gene3D" id="1.20.1250.20">
    <property type="entry name" value="MFS general substrate transporter like domains"/>
    <property type="match status" value="1"/>
</dbReference>
<protein>
    <recommendedName>
        <fullName evidence="9">Major facilitator superfamily (MFS) profile domain-containing protein</fullName>
    </recommendedName>
</protein>
<dbReference type="SUPFAM" id="SSF103473">
    <property type="entry name" value="MFS general substrate transporter"/>
    <property type="match status" value="1"/>
</dbReference>
<feature type="transmembrane region" description="Helical" evidence="8">
    <location>
        <begin position="366"/>
        <end position="390"/>
    </location>
</feature>
<dbReference type="PANTHER" id="PTHR48021">
    <property type="match status" value="1"/>
</dbReference>
<dbReference type="InterPro" id="IPR036259">
    <property type="entry name" value="MFS_trans_sf"/>
</dbReference>
<dbReference type="InParanoid" id="A0A7R8UX06"/>
<name>A0A7R8UX06_HERIL</name>
<evidence type="ECO:0000256" key="4">
    <source>
        <dbReference type="ARBA" id="ARBA00022597"/>
    </source>
</evidence>
<keyword evidence="4" id="KW-0762">Sugar transport</keyword>
<feature type="transmembrane region" description="Helical" evidence="8">
    <location>
        <begin position="306"/>
        <end position="325"/>
    </location>
</feature>
<evidence type="ECO:0000313" key="11">
    <source>
        <dbReference type="Proteomes" id="UP000594454"/>
    </source>
</evidence>
<feature type="transmembrane region" description="Helical" evidence="8">
    <location>
        <begin position="176"/>
        <end position="195"/>
    </location>
</feature>
<dbReference type="Pfam" id="PF00083">
    <property type="entry name" value="Sugar_tr"/>
    <property type="match status" value="1"/>
</dbReference>
<dbReference type="AlphaFoldDB" id="A0A7R8UX06"/>
<dbReference type="PROSITE" id="PS50850">
    <property type="entry name" value="MFS"/>
    <property type="match status" value="1"/>
</dbReference>
<dbReference type="CDD" id="cd17358">
    <property type="entry name" value="MFS_GLUT6_8_Class3_like"/>
    <property type="match status" value="1"/>
</dbReference>
<dbReference type="OMA" id="AFTQNWW"/>
<accession>A0A7R8UX06</accession>
<dbReference type="PROSITE" id="PS00216">
    <property type="entry name" value="SUGAR_TRANSPORT_1"/>
    <property type="match status" value="1"/>
</dbReference>
<evidence type="ECO:0000256" key="2">
    <source>
        <dbReference type="ARBA" id="ARBA00022448"/>
    </source>
</evidence>
<feature type="transmembrane region" description="Helical" evidence="8">
    <location>
        <begin position="430"/>
        <end position="452"/>
    </location>
</feature>
<feature type="transmembrane region" description="Helical" evidence="8">
    <location>
        <begin position="402"/>
        <end position="424"/>
    </location>
</feature>
<feature type="transmembrane region" description="Helical" evidence="8">
    <location>
        <begin position="93"/>
        <end position="112"/>
    </location>
</feature>
<dbReference type="InterPro" id="IPR020846">
    <property type="entry name" value="MFS_dom"/>
</dbReference>
<dbReference type="InterPro" id="IPR044775">
    <property type="entry name" value="MFS_ERD6/Tret1-like"/>
</dbReference>
<dbReference type="PANTHER" id="PTHR48021:SF33">
    <property type="entry name" value="AT22075P-RELATED"/>
    <property type="match status" value="1"/>
</dbReference>
<evidence type="ECO:0000256" key="6">
    <source>
        <dbReference type="ARBA" id="ARBA00022989"/>
    </source>
</evidence>
<feature type="transmembrane region" description="Helical" evidence="8">
    <location>
        <begin position="118"/>
        <end position="138"/>
    </location>
</feature>
<evidence type="ECO:0000256" key="3">
    <source>
        <dbReference type="ARBA" id="ARBA00022475"/>
    </source>
</evidence>
<dbReference type="GO" id="GO:0051119">
    <property type="term" value="F:sugar transmembrane transporter activity"/>
    <property type="evidence" value="ECO:0007669"/>
    <property type="project" value="InterPro"/>
</dbReference>
<dbReference type="EMBL" id="LR899012">
    <property type="protein sequence ID" value="CAD7088657.1"/>
    <property type="molecule type" value="Genomic_DNA"/>
</dbReference>
<feature type="transmembrane region" description="Helical" evidence="8">
    <location>
        <begin position="263"/>
        <end position="286"/>
    </location>
</feature>
<evidence type="ECO:0000256" key="7">
    <source>
        <dbReference type="ARBA" id="ARBA00023136"/>
    </source>
</evidence>
<comment type="subcellular location">
    <subcellularLocation>
        <location evidence="1">Cell membrane</location>
        <topology evidence="1">Multi-pass membrane protein</topology>
    </subcellularLocation>
</comment>
<feature type="transmembrane region" description="Helical" evidence="8">
    <location>
        <begin position="150"/>
        <end position="170"/>
    </location>
</feature>
<dbReference type="InterPro" id="IPR005829">
    <property type="entry name" value="Sugar_transporter_CS"/>
</dbReference>